<accession>A0AAU9MPL5</accession>
<keyword evidence="2" id="KW-1185">Reference proteome</keyword>
<organism evidence="1 2">
    <name type="scientific">Lactuca virosa</name>
    <dbReference type="NCBI Taxonomy" id="75947"/>
    <lineage>
        <taxon>Eukaryota</taxon>
        <taxon>Viridiplantae</taxon>
        <taxon>Streptophyta</taxon>
        <taxon>Embryophyta</taxon>
        <taxon>Tracheophyta</taxon>
        <taxon>Spermatophyta</taxon>
        <taxon>Magnoliopsida</taxon>
        <taxon>eudicotyledons</taxon>
        <taxon>Gunneridae</taxon>
        <taxon>Pentapetalae</taxon>
        <taxon>asterids</taxon>
        <taxon>campanulids</taxon>
        <taxon>Asterales</taxon>
        <taxon>Asteraceae</taxon>
        <taxon>Cichorioideae</taxon>
        <taxon>Cichorieae</taxon>
        <taxon>Lactucinae</taxon>
        <taxon>Lactuca</taxon>
    </lineage>
</organism>
<dbReference type="Proteomes" id="UP001157418">
    <property type="component" value="Unassembled WGS sequence"/>
</dbReference>
<proteinExistence type="predicted"/>
<reference evidence="1 2" key="1">
    <citation type="submission" date="2022-01" db="EMBL/GenBank/DDBJ databases">
        <authorList>
            <person name="Xiong W."/>
            <person name="Schranz E."/>
        </authorList>
    </citation>
    <scope>NUCLEOTIDE SEQUENCE [LARGE SCALE GENOMIC DNA]</scope>
</reference>
<dbReference type="AlphaFoldDB" id="A0AAU9MPL5"/>
<evidence type="ECO:0000313" key="2">
    <source>
        <dbReference type="Proteomes" id="UP001157418"/>
    </source>
</evidence>
<evidence type="ECO:0000313" key="1">
    <source>
        <dbReference type="EMBL" id="CAH1428084.1"/>
    </source>
</evidence>
<gene>
    <name evidence="1" type="ORF">LVIROSA_LOCUS15037</name>
</gene>
<name>A0AAU9MPL5_9ASTR</name>
<protein>
    <submittedName>
        <fullName evidence="1">Uncharacterized protein</fullName>
    </submittedName>
</protein>
<sequence>MSLFSQPPPMTTKPEAAAAVAWFFLHCSQRHISSPLRSVLMLHPKPPVPAASSSSCPSPAASLLDSMSRLTAAVAVIRAIATVRRYVVMAAIAESHQVGG</sequence>
<comment type="caution">
    <text evidence="1">The sequence shown here is derived from an EMBL/GenBank/DDBJ whole genome shotgun (WGS) entry which is preliminary data.</text>
</comment>
<dbReference type="EMBL" id="CAKMRJ010002223">
    <property type="protein sequence ID" value="CAH1428084.1"/>
    <property type="molecule type" value="Genomic_DNA"/>
</dbReference>